<proteinExistence type="predicted"/>
<dbReference type="EMBL" id="JARJCW010000055">
    <property type="protein sequence ID" value="KAJ7202366.1"/>
    <property type="molecule type" value="Genomic_DNA"/>
</dbReference>
<keyword evidence="1" id="KW-0238">DNA-binding</keyword>
<evidence type="ECO:0000313" key="2">
    <source>
        <dbReference type="EMBL" id="KAJ7202366.1"/>
    </source>
</evidence>
<dbReference type="SUPFAM" id="SSF47823">
    <property type="entry name" value="lambda integrase-like, N-terminal domain"/>
    <property type="match status" value="1"/>
</dbReference>
<dbReference type="Gene3D" id="1.10.150.130">
    <property type="match status" value="1"/>
</dbReference>
<accession>A0AAD6V8D1</accession>
<evidence type="ECO:0000313" key="3">
    <source>
        <dbReference type="Proteomes" id="UP001219525"/>
    </source>
</evidence>
<comment type="caution">
    <text evidence="2">The sequence shown here is derived from an EMBL/GenBank/DDBJ whole genome shotgun (WGS) entry which is preliminary data.</text>
</comment>
<protein>
    <submittedName>
        <fullName evidence="2">Uncharacterized protein</fullName>
    </submittedName>
</protein>
<dbReference type="AlphaFoldDB" id="A0AAD6V8D1"/>
<keyword evidence="3" id="KW-1185">Reference proteome</keyword>
<dbReference type="GO" id="GO:0003677">
    <property type="term" value="F:DNA binding"/>
    <property type="evidence" value="ECO:0007669"/>
    <property type="project" value="UniProtKB-KW"/>
</dbReference>
<feature type="non-terminal residue" evidence="2">
    <location>
        <position position="189"/>
    </location>
</feature>
<organism evidence="2 3">
    <name type="scientific">Mycena pura</name>
    <dbReference type="NCBI Taxonomy" id="153505"/>
    <lineage>
        <taxon>Eukaryota</taxon>
        <taxon>Fungi</taxon>
        <taxon>Dikarya</taxon>
        <taxon>Basidiomycota</taxon>
        <taxon>Agaricomycotina</taxon>
        <taxon>Agaricomycetes</taxon>
        <taxon>Agaricomycetidae</taxon>
        <taxon>Agaricales</taxon>
        <taxon>Marasmiineae</taxon>
        <taxon>Mycenaceae</taxon>
        <taxon>Mycena</taxon>
    </lineage>
</organism>
<reference evidence="2" key="1">
    <citation type="submission" date="2023-03" db="EMBL/GenBank/DDBJ databases">
        <title>Massive genome expansion in bonnet fungi (Mycena s.s.) driven by repeated elements and novel gene families across ecological guilds.</title>
        <authorList>
            <consortium name="Lawrence Berkeley National Laboratory"/>
            <person name="Harder C.B."/>
            <person name="Miyauchi S."/>
            <person name="Viragh M."/>
            <person name="Kuo A."/>
            <person name="Thoen E."/>
            <person name="Andreopoulos B."/>
            <person name="Lu D."/>
            <person name="Skrede I."/>
            <person name="Drula E."/>
            <person name="Henrissat B."/>
            <person name="Morin E."/>
            <person name="Kohler A."/>
            <person name="Barry K."/>
            <person name="LaButti K."/>
            <person name="Morin E."/>
            <person name="Salamov A."/>
            <person name="Lipzen A."/>
            <person name="Mereny Z."/>
            <person name="Hegedus B."/>
            <person name="Baldrian P."/>
            <person name="Stursova M."/>
            <person name="Weitz H."/>
            <person name="Taylor A."/>
            <person name="Grigoriev I.V."/>
            <person name="Nagy L.G."/>
            <person name="Martin F."/>
            <person name="Kauserud H."/>
        </authorList>
    </citation>
    <scope>NUCLEOTIDE SEQUENCE</scope>
    <source>
        <strain evidence="2">9144</strain>
    </source>
</reference>
<dbReference type="InterPro" id="IPR010998">
    <property type="entry name" value="Integrase_recombinase_N"/>
</dbReference>
<sequence length="189" mass="21135">NILVPSYFRPSVLARDRLSEWHTPYSFHSMSSLAARFPAEIIRKWRDVVLASVEEDTRGNYGAGLLRFGHFCDQHRVPELSRMPASEGLLSMFIASYGAGQVSAGTVASWLSGLQLWHQLNGAPWHGGEILWRTKKGVSKLAPPSSRRPPRDPVSRQHMFVLRKYLDLGNTFDAAVWAAATSSWKGCAR</sequence>
<evidence type="ECO:0000256" key="1">
    <source>
        <dbReference type="ARBA" id="ARBA00023125"/>
    </source>
</evidence>
<name>A0AAD6V8D1_9AGAR</name>
<dbReference type="Proteomes" id="UP001219525">
    <property type="component" value="Unassembled WGS sequence"/>
</dbReference>
<feature type="non-terminal residue" evidence="2">
    <location>
        <position position="1"/>
    </location>
</feature>
<gene>
    <name evidence="2" type="ORF">GGX14DRAFT_301487</name>
</gene>